<keyword evidence="4" id="KW-1185">Reference proteome</keyword>
<feature type="coiled-coil region" evidence="1">
    <location>
        <begin position="28"/>
        <end position="55"/>
    </location>
</feature>
<feature type="region of interest" description="Disordered" evidence="2">
    <location>
        <begin position="1"/>
        <end position="23"/>
    </location>
</feature>
<evidence type="ECO:0000256" key="1">
    <source>
        <dbReference type="SAM" id="Coils"/>
    </source>
</evidence>
<name>A0A6A6L7Z7_HEVBR</name>
<accession>A0A6A6L7Z7</accession>
<evidence type="ECO:0000313" key="3">
    <source>
        <dbReference type="EMBL" id="KAF2297521.1"/>
    </source>
</evidence>
<gene>
    <name evidence="3" type="ORF">GH714_025002</name>
</gene>
<evidence type="ECO:0000313" key="4">
    <source>
        <dbReference type="Proteomes" id="UP000467840"/>
    </source>
</evidence>
<dbReference type="EMBL" id="JAAGAX010000012">
    <property type="protein sequence ID" value="KAF2297521.1"/>
    <property type="molecule type" value="Genomic_DNA"/>
</dbReference>
<organism evidence="3 4">
    <name type="scientific">Hevea brasiliensis</name>
    <name type="common">Para rubber tree</name>
    <name type="synonym">Siphonia brasiliensis</name>
    <dbReference type="NCBI Taxonomy" id="3981"/>
    <lineage>
        <taxon>Eukaryota</taxon>
        <taxon>Viridiplantae</taxon>
        <taxon>Streptophyta</taxon>
        <taxon>Embryophyta</taxon>
        <taxon>Tracheophyta</taxon>
        <taxon>Spermatophyta</taxon>
        <taxon>Magnoliopsida</taxon>
        <taxon>eudicotyledons</taxon>
        <taxon>Gunneridae</taxon>
        <taxon>Pentapetalae</taxon>
        <taxon>rosids</taxon>
        <taxon>fabids</taxon>
        <taxon>Malpighiales</taxon>
        <taxon>Euphorbiaceae</taxon>
        <taxon>Crotonoideae</taxon>
        <taxon>Micrandreae</taxon>
        <taxon>Hevea</taxon>
    </lineage>
</organism>
<sequence>MCRYQPWEVDSSQVEDSTHAGNGMERVDARWETQMAMLEARIANVEARVERLEARMFMLFVKITCADHMAKVEARQNNALTVQDLKILNPSDFPESYSRTDKTKLRGKVVPYDTH</sequence>
<reference evidence="3 4" key="1">
    <citation type="journal article" date="2020" name="Mol. Plant">
        <title>The Chromosome-Based Rubber Tree Genome Provides New Insights into Spurge Genome Evolution and Rubber Biosynthesis.</title>
        <authorList>
            <person name="Liu J."/>
            <person name="Shi C."/>
            <person name="Shi C.C."/>
            <person name="Li W."/>
            <person name="Zhang Q.J."/>
            <person name="Zhang Y."/>
            <person name="Li K."/>
            <person name="Lu H.F."/>
            <person name="Shi C."/>
            <person name="Zhu S.T."/>
            <person name="Xiao Z.Y."/>
            <person name="Nan H."/>
            <person name="Yue Y."/>
            <person name="Zhu X.G."/>
            <person name="Wu Y."/>
            <person name="Hong X.N."/>
            <person name="Fan G.Y."/>
            <person name="Tong Y."/>
            <person name="Zhang D."/>
            <person name="Mao C.L."/>
            <person name="Liu Y.L."/>
            <person name="Hao S.J."/>
            <person name="Liu W.Q."/>
            <person name="Lv M.Q."/>
            <person name="Zhang H.B."/>
            <person name="Liu Y."/>
            <person name="Hu-Tang G.R."/>
            <person name="Wang J.P."/>
            <person name="Wang J.H."/>
            <person name="Sun Y.H."/>
            <person name="Ni S.B."/>
            <person name="Chen W.B."/>
            <person name="Zhang X.C."/>
            <person name="Jiao Y.N."/>
            <person name="Eichler E.E."/>
            <person name="Li G.H."/>
            <person name="Liu X."/>
            <person name="Gao L.Z."/>
        </authorList>
    </citation>
    <scope>NUCLEOTIDE SEQUENCE [LARGE SCALE GENOMIC DNA]</scope>
    <source>
        <strain evidence="4">cv. GT1</strain>
        <tissue evidence="3">Leaf</tissue>
    </source>
</reference>
<protein>
    <submittedName>
        <fullName evidence="3">Uncharacterized protein</fullName>
    </submittedName>
</protein>
<comment type="caution">
    <text evidence="3">The sequence shown here is derived from an EMBL/GenBank/DDBJ whole genome shotgun (WGS) entry which is preliminary data.</text>
</comment>
<keyword evidence="1" id="KW-0175">Coiled coil</keyword>
<proteinExistence type="predicted"/>
<dbReference type="Proteomes" id="UP000467840">
    <property type="component" value="Chromosome 18"/>
</dbReference>
<dbReference type="AlphaFoldDB" id="A0A6A6L7Z7"/>
<evidence type="ECO:0000256" key="2">
    <source>
        <dbReference type="SAM" id="MobiDB-lite"/>
    </source>
</evidence>